<dbReference type="SUPFAM" id="SSF52540">
    <property type="entry name" value="P-loop containing nucleoside triphosphate hydrolases"/>
    <property type="match status" value="1"/>
</dbReference>
<dbReference type="AlphaFoldDB" id="A0A9D2IHR2"/>
<comment type="caution">
    <text evidence="3">The sequence shown here is derived from an EMBL/GenBank/DDBJ whole genome shotgun (WGS) entry which is preliminary data.</text>
</comment>
<dbReference type="PANTHER" id="PTHR43023:SF4">
    <property type="entry name" value="AMINO ACID ABC TRANSPORTER ATP-BINDING PROTEIN"/>
    <property type="match status" value="1"/>
</dbReference>
<dbReference type="Pfam" id="PF00005">
    <property type="entry name" value="ABC_tran"/>
    <property type="match status" value="1"/>
</dbReference>
<evidence type="ECO:0000259" key="2">
    <source>
        <dbReference type="Pfam" id="PF00005"/>
    </source>
</evidence>
<feature type="domain" description="ABC transporter" evidence="2">
    <location>
        <begin position="19"/>
        <end position="69"/>
    </location>
</feature>
<dbReference type="GO" id="GO:0016887">
    <property type="term" value="F:ATP hydrolysis activity"/>
    <property type="evidence" value="ECO:0007669"/>
    <property type="project" value="InterPro"/>
</dbReference>
<dbReference type="InterPro" id="IPR027417">
    <property type="entry name" value="P-loop_NTPase"/>
</dbReference>
<keyword evidence="1" id="KW-0813">Transport</keyword>
<reference evidence="3" key="1">
    <citation type="journal article" date="2021" name="PeerJ">
        <title>Extensive microbial diversity within the chicken gut microbiome revealed by metagenomics and culture.</title>
        <authorList>
            <person name="Gilroy R."/>
            <person name="Ravi A."/>
            <person name="Getino M."/>
            <person name="Pursley I."/>
            <person name="Horton D.L."/>
            <person name="Alikhan N.F."/>
            <person name="Baker D."/>
            <person name="Gharbi K."/>
            <person name="Hall N."/>
            <person name="Watson M."/>
            <person name="Adriaenssens E.M."/>
            <person name="Foster-Nyarko E."/>
            <person name="Jarju S."/>
            <person name="Secka A."/>
            <person name="Antonio M."/>
            <person name="Oren A."/>
            <person name="Chaudhuri R.R."/>
            <person name="La Ragione R."/>
            <person name="Hildebrand F."/>
            <person name="Pallen M.J."/>
        </authorList>
    </citation>
    <scope>NUCLEOTIDE SEQUENCE</scope>
    <source>
        <strain evidence="3">CHK192-19661</strain>
    </source>
</reference>
<organism evidence="3 4">
    <name type="scientific">Candidatus Borkfalkia avicola</name>
    <dbReference type="NCBI Taxonomy" id="2838503"/>
    <lineage>
        <taxon>Bacteria</taxon>
        <taxon>Bacillati</taxon>
        <taxon>Bacillota</taxon>
        <taxon>Clostridia</taxon>
        <taxon>Christensenellales</taxon>
        <taxon>Christensenellaceae</taxon>
        <taxon>Candidatus Borkfalkia</taxon>
    </lineage>
</organism>
<dbReference type="Proteomes" id="UP000824025">
    <property type="component" value="Unassembled WGS sequence"/>
</dbReference>
<reference evidence="3" key="2">
    <citation type="submission" date="2021-04" db="EMBL/GenBank/DDBJ databases">
        <authorList>
            <person name="Gilroy R."/>
        </authorList>
    </citation>
    <scope>NUCLEOTIDE SEQUENCE</scope>
    <source>
        <strain evidence="3">CHK192-19661</strain>
    </source>
</reference>
<sequence length="79" mass="8679">MAFLELKNYRKKFGENEVLKGISLSLERGEVLAIIGSSGGGKTTLLRCMNFLEMPDEGELYLGGEKLFDAAEKKGYSDA</sequence>
<keyword evidence="3" id="KW-0067">ATP-binding</keyword>
<feature type="non-terminal residue" evidence="3">
    <location>
        <position position="79"/>
    </location>
</feature>
<keyword evidence="3" id="KW-0547">Nucleotide-binding</keyword>
<dbReference type="EMBL" id="DXCF01000019">
    <property type="protein sequence ID" value="HIZ09522.1"/>
    <property type="molecule type" value="Genomic_DNA"/>
</dbReference>
<name>A0A9D2IHR2_9FIRM</name>
<protein>
    <submittedName>
        <fullName evidence="3">ATP-binding cassette domain-containing protein</fullName>
    </submittedName>
</protein>
<dbReference type="PANTHER" id="PTHR43023">
    <property type="entry name" value="PROTEIN TRIGALACTOSYLDIACYLGLYCEROL 3, CHLOROPLASTIC"/>
    <property type="match status" value="1"/>
</dbReference>
<evidence type="ECO:0000256" key="1">
    <source>
        <dbReference type="ARBA" id="ARBA00022448"/>
    </source>
</evidence>
<dbReference type="GO" id="GO:0005524">
    <property type="term" value="F:ATP binding"/>
    <property type="evidence" value="ECO:0007669"/>
    <property type="project" value="UniProtKB-KW"/>
</dbReference>
<accession>A0A9D2IHR2</accession>
<dbReference type="InterPro" id="IPR003439">
    <property type="entry name" value="ABC_transporter-like_ATP-bd"/>
</dbReference>
<evidence type="ECO:0000313" key="4">
    <source>
        <dbReference type="Proteomes" id="UP000824025"/>
    </source>
</evidence>
<dbReference type="Gene3D" id="3.40.50.300">
    <property type="entry name" value="P-loop containing nucleotide triphosphate hydrolases"/>
    <property type="match status" value="1"/>
</dbReference>
<evidence type="ECO:0000313" key="3">
    <source>
        <dbReference type="EMBL" id="HIZ09522.1"/>
    </source>
</evidence>
<proteinExistence type="predicted"/>
<gene>
    <name evidence="3" type="ORF">H9726_03430</name>
</gene>